<evidence type="ECO:0000313" key="2">
    <source>
        <dbReference type="Proteomes" id="UP001239111"/>
    </source>
</evidence>
<organism evidence="1 2">
    <name type="scientific">Eretmocerus hayati</name>
    <dbReference type="NCBI Taxonomy" id="131215"/>
    <lineage>
        <taxon>Eukaryota</taxon>
        <taxon>Metazoa</taxon>
        <taxon>Ecdysozoa</taxon>
        <taxon>Arthropoda</taxon>
        <taxon>Hexapoda</taxon>
        <taxon>Insecta</taxon>
        <taxon>Pterygota</taxon>
        <taxon>Neoptera</taxon>
        <taxon>Endopterygota</taxon>
        <taxon>Hymenoptera</taxon>
        <taxon>Apocrita</taxon>
        <taxon>Proctotrupomorpha</taxon>
        <taxon>Chalcidoidea</taxon>
        <taxon>Aphelinidae</taxon>
        <taxon>Aphelininae</taxon>
        <taxon>Eretmocerus</taxon>
    </lineage>
</organism>
<comment type="caution">
    <text evidence="1">The sequence shown here is derived from an EMBL/GenBank/DDBJ whole genome shotgun (WGS) entry which is preliminary data.</text>
</comment>
<keyword evidence="2" id="KW-1185">Reference proteome</keyword>
<protein>
    <submittedName>
        <fullName evidence="1">Uncharacterized protein</fullName>
    </submittedName>
</protein>
<evidence type="ECO:0000313" key="1">
    <source>
        <dbReference type="EMBL" id="KAJ8680545.1"/>
    </source>
</evidence>
<sequence length="673" mass="77339">MAPKVVKLRFKDSMRKDRYLPVEQVWQDELNVKKFQPQNDTDFKERVEYFAFSCACQDKPCSCDENSPCNHFKCFIYALGDSREAILAAKKKRIRLPKKPYDNSISDDDDCIQGLTQTRKSKRELNKQKKNLAKDVRTAKSRKTMDNYNSKKIRNTLQPLSLDKPLTRARPSTGEKTMQELIDELEYYKSLVKNQDKHSKCSESNAGYDDSSDEELPPSKKFKSLQHKNCIQDSSEESDDQDQENRTTHNGSDDISRERDSVHEGSYDDDIPECIEEVLDKAGTTELEVIERVATGVTESNSTNPESEVVEPNPPVQDNPILHEQESPISNQEREKVELSEPDDDSEQEGAIINQEQVELSIPDDDSEQEGAIINQEQEQVELSEPDDNSEQELPIRNGPNLDQQQHSIVDEEQERDELVDPNDGHEQELPIQNGPELNGNQDRVVLPQPNNRRAQPARLDRPRVRANDPNDPNYLAQVHAELVEGDENQDEEETVEVTTPYPKFKKYKPRIYDLYVSDGVINEATDEPARPEVELYKDIDGKVYISDNHSFGIKTWNLMLNKKVDLYCRDVATKLWKRRENRYLDRTKVSNKVLPNQADRSPRKPYTPEKLEYYFGAIEHCVDQKVSVRKVLRLDEDEATKLVGNASKILTNSTRDARLKCTAAARNRPAEN</sequence>
<proteinExistence type="predicted"/>
<accession>A0ACC2PAB0</accession>
<dbReference type="EMBL" id="CM056742">
    <property type="protein sequence ID" value="KAJ8680545.1"/>
    <property type="molecule type" value="Genomic_DNA"/>
</dbReference>
<dbReference type="Proteomes" id="UP001239111">
    <property type="component" value="Chromosome 2"/>
</dbReference>
<gene>
    <name evidence="1" type="ORF">QAD02_016332</name>
</gene>
<name>A0ACC2PAB0_9HYME</name>
<reference evidence="1" key="1">
    <citation type="submission" date="2023-04" db="EMBL/GenBank/DDBJ databases">
        <title>A chromosome-level genome assembly of the parasitoid wasp Eretmocerus hayati.</title>
        <authorList>
            <person name="Zhong Y."/>
            <person name="Liu S."/>
            <person name="Liu Y."/>
        </authorList>
    </citation>
    <scope>NUCLEOTIDE SEQUENCE</scope>
    <source>
        <strain evidence="1">ZJU_SS_LIU_2023</strain>
    </source>
</reference>